<gene>
    <name evidence="3" type="primary">LOC121400368</name>
</gene>
<organism evidence="2 3">
    <name type="scientific">Xenopus laevis</name>
    <name type="common">African clawed frog</name>
    <dbReference type="NCBI Taxonomy" id="8355"/>
    <lineage>
        <taxon>Eukaryota</taxon>
        <taxon>Metazoa</taxon>
        <taxon>Chordata</taxon>
        <taxon>Craniata</taxon>
        <taxon>Vertebrata</taxon>
        <taxon>Euteleostomi</taxon>
        <taxon>Amphibia</taxon>
        <taxon>Batrachia</taxon>
        <taxon>Anura</taxon>
        <taxon>Pipoidea</taxon>
        <taxon>Pipidae</taxon>
        <taxon>Xenopodinae</taxon>
        <taxon>Xenopus</taxon>
        <taxon>Xenopus</taxon>
    </lineage>
</organism>
<dbReference type="GeneID" id="121400368"/>
<reference evidence="2" key="1">
    <citation type="submission" date="2024-06" db="UniProtKB">
        <authorList>
            <consortium name="RefSeq"/>
        </authorList>
    </citation>
    <scope>NUCLEOTIDE SEQUENCE [LARGE SCALE GENOMIC DNA]</scope>
    <source>
        <strain evidence="2">J_2021</strain>
    </source>
</reference>
<sequence length="215" mass="24750">MEQDRRRATAMTRAEMVYMVQILEKHDYDGRKAVYQHANTRKDGILSKIVEGLNSRFRVLRTKDQLRKRWSDLKLREREQLNIIHRIIKKKQIKKARALAKRNRRQPSEDSAIDLTDSTADAPAEVAEVAQVTEGFLGGNQEDITEEPHSSSQDTLPISDVEVAVSTPHKKMLKKTHYQTKLRSCIESLQCAKEAILLLQEQITGLIEEMENDTE</sequence>
<keyword evidence="2" id="KW-1185">Reference proteome</keyword>
<evidence type="ECO:0000256" key="1">
    <source>
        <dbReference type="SAM" id="MobiDB-lite"/>
    </source>
</evidence>
<dbReference type="OrthoDB" id="9909726at2759"/>
<dbReference type="KEGG" id="xla:121400368"/>
<reference evidence="3" key="2">
    <citation type="submission" date="2025-08" db="UniProtKB">
        <authorList>
            <consortium name="RefSeq"/>
        </authorList>
    </citation>
    <scope>IDENTIFICATION</scope>
    <source>
        <strain evidence="3">J_2021</strain>
        <tissue evidence="3">Erythrocytes</tissue>
    </source>
</reference>
<evidence type="ECO:0000313" key="2">
    <source>
        <dbReference type="Proteomes" id="UP000186698"/>
    </source>
</evidence>
<name>A0A8J1MDR2_XENLA</name>
<proteinExistence type="predicted"/>
<protein>
    <submittedName>
        <fullName evidence="3">Uncharacterized protein LOC121400368</fullName>
    </submittedName>
</protein>
<dbReference type="Proteomes" id="UP000186698">
    <property type="component" value="Chromosome 2S"/>
</dbReference>
<dbReference type="AlphaFoldDB" id="A0A8J1MDR2"/>
<accession>A0A8J1MDR2</accession>
<dbReference type="RefSeq" id="XP_041439215.1">
    <property type="nucleotide sequence ID" value="XM_041583281.1"/>
</dbReference>
<evidence type="ECO:0000313" key="3">
    <source>
        <dbReference type="RefSeq" id="XP_041439215.1"/>
    </source>
</evidence>
<feature type="region of interest" description="Disordered" evidence="1">
    <location>
        <begin position="99"/>
        <end position="119"/>
    </location>
</feature>